<dbReference type="CDD" id="cd02042">
    <property type="entry name" value="ParAB_family"/>
    <property type="match status" value="1"/>
</dbReference>
<feature type="domain" description="AAA" evidence="1">
    <location>
        <begin position="1"/>
        <end position="45"/>
    </location>
</feature>
<dbReference type="OrthoDB" id="9773088at2"/>
<dbReference type="SUPFAM" id="SSF52540">
    <property type="entry name" value="P-loop containing nucleoside triphosphate hydrolases"/>
    <property type="match status" value="1"/>
</dbReference>
<evidence type="ECO:0000259" key="1">
    <source>
        <dbReference type="Pfam" id="PF13614"/>
    </source>
</evidence>
<dbReference type="PANTHER" id="PTHR13696">
    <property type="entry name" value="P-LOOP CONTAINING NUCLEOSIDE TRIPHOSPHATE HYDROLASE"/>
    <property type="match status" value="1"/>
</dbReference>
<dbReference type="Gene3D" id="3.40.50.300">
    <property type="entry name" value="P-loop containing nucleotide triphosphate hydrolases"/>
    <property type="match status" value="1"/>
</dbReference>
<sequence length="52" mass="5586">MRTFAIVNMKGGVAKTTTACNMAYLLACSGKRVLLVDNDMGGIITFKEADED</sequence>
<organism evidence="2 3">
    <name type="scientific">Anaerovibrio lipolyticus DSM 3074</name>
    <dbReference type="NCBI Taxonomy" id="1120997"/>
    <lineage>
        <taxon>Bacteria</taxon>
        <taxon>Bacillati</taxon>
        <taxon>Bacillota</taxon>
        <taxon>Negativicutes</taxon>
        <taxon>Selenomonadales</taxon>
        <taxon>Selenomonadaceae</taxon>
        <taxon>Anaerovibrio</taxon>
    </lineage>
</organism>
<name>A0A1M6FX17_9FIRM</name>
<dbReference type="EMBL" id="FQYW01000024">
    <property type="protein sequence ID" value="SHJ02281.1"/>
    <property type="molecule type" value="Genomic_DNA"/>
</dbReference>
<dbReference type="InterPro" id="IPR027417">
    <property type="entry name" value="P-loop_NTPase"/>
</dbReference>
<protein>
    <submittedName>
        <fullName evidence="2">CobQ/CobB/MinD/ParA nucleotide binding domain-containing protein</fullName>
    </submittedName>
</protein>
<dbReference type="Proteomes" id="UP000191240">
    <property type="component" value="Unassembled WGS sequence"/>
</dbReference>
<evidence type="ECO:0000313" key="2">
    <source>
        <dbReference type="EMBL" id="SHJ02281.1"/>
    </source>
</evidence>
<reference evidence="2 3" key="1">
    <citation type="submission" date="2016-11" db="EMBL/GenBank/DDBJ databases">
        <authorList>
            <person name="Jaros S."/>
            <person name="Januszkiewicz K."/>
            <person name="Wedrychowicz H."/>
        </authorList>
    </citation>
    <scope>NUCLEOTIDE SEQUENCE [LARGE SCALE GENOMIC DNA]</scope>
    <source>
        <strain evidence="2 3">DSM 3074</strain>
    </source>
</reference>
<dbReference type="PANTHER" id="PTHR13696:SF52">
    <property type="entry name" value="PARA FAMILY PROTEIN CT_582"/>
    <property type="match status" value="1"/>
</dbReference>
<accession>A0A1M6FX17</accession>
<dbReference type="Pfam" id="PF13614">
    <property type="entry name" value="AAA_31"/>
    <property type="match status" value="1"/>
</dbReference>
<proteinExistence type="predicted"/>
<dbReference type="InterPro" id="IPR025669">
    <property type="entry name" value="AAA_dom"/>
</dbReference>
<dbReference type="AlphaFoldDB" id="A0A1M6FX17"/>
<dbReference type="InterPro" id="IPR050678">
    <property type="entry name" value="DNA_Partitioning_ATPase"/>
</dbReference>
<dbReference type="RefSeq" id="WP_143254920.1">
    <property type="nucleotide sequence ID" value="NZ_FQYW01000024.1"/>
</dbReference>
<gene>
    <name evidence="2" type="ORF">SAMN02745671_02431</name>
</gene>
<evidence type="ECO:0000313" key="3">
    <source>
        <dbReference type="Proteomes" id="UP000191240"/>
    </source>
</evidence>